<feature type="compositionally biased region" description="Basic and acidic residues" evidence="1">
    <location>
        <begin position="26"/>
        <end position="36"/>
    </location>
</feature>
<comment type="caution">
    <text evidence="2">The sequence shown here is derived from an EMBL/GenBank/DDBJ whole genome shotgun (WGS) entry which is preliminary data.</text>
</comment>
<gene>
    <name evidence="2" type="ORF">AVEN_234358_1</name>
</gene>
<organism evidence="2 3">
    <name type="scientific">Araneus ventricosus</name>
    <name type="common">Orbweaver spider</name>
    <name type="synonym">Epeira ventricosa</name>
    <dbReference type="NCBI Taxonomy" id="182803"/>
    <lineage>
        <taxon>Eukaryota</taxon>
        <taxon>Metazoa</taxon>
        <taxon>Ecdysozoa</taxon>
        <taxon>Arthropoda</taxon>
        <taxon>Chelicerata</taxon>
        <taxon>Arachnida</taxon>
        <taxon>Araneae</taxon>
        <taxon>Araneomorphae</taxon>
        <taxon>Entelegynae</taxon>
        <taxon>Araneoidea</taxon>
        <taxon>Araneidae</taxon>
        <taxon>Araneus</taxon>
    </lineage>
</organism>
<feature type="compositionally biased region" description="Basic and acidic residues" evidence="1">
    <location>
        <begin position="1"/>
        <end position="16"/>
    </location>
</feature>
<reference evidence="2 3" key="1">
    <citation type="journal article" date="2019" name="Sci. Rep.">
        <title>Orb-weaving spider Araneus ventricosus genome elucidates the spidroin gene catalogue.</title>
        <authorList>
            <person name="Kono N."/>
            <person name="Nakamura H."/>
            <person name="Ohtoshi R."/>
            <person name="Moran D.A.P."/>
            <person name="Shinohara A."/>
            <person name="Yoshida Y."/>
            <person name="Fujiwara M."/>
            <person name="Mori M."/>
            <person name="Tomita M."/>
            <person name="Arakawa K."/>
        </authorList>
    </citation>
    <scope>NUCLEOTIDE SEQUENCE [LARGE SCALE GENOMIC DNA]</scope>
</reference>
<feature type="region of interest" description="Disordered" evidence="1">
    <location>
        <begin position="1"/>
        <end position="37"/>
    </location>
</feature>
<keyword evidence="3" id="KW-1185">Reference proteome</keyword>
<dbReference type="Proteomes" id="UP000499080">
    <property type="component" value="Unassembled WGS sequence"/>
</dbReference>
<dbReference type="AlphaFoldDB" id="A0A4Y2A9H8"/>
<accession>A0A4Y2A9H8</accession>
<name>A0A4Y2A9H8_ARAVE</name>
<evidence type="ECO:0000313" key="2">
    <source>
        <dbReference type="EMBL" id="GBL76049.1"/>
    </source>
</evidence>
<protein>
    <submittedName>
        <fullName evidence="2">Uncharacterized protein</fullName>
    </submittedName>
</protein>
<sequence>MKADTSRKSPHFDTHRRPIMPFGGEEPDHNNERLAESDSFGGRWLSRRAYDSRPEVYEFETRLPGRSVDIRDWNTLIMSMIEFLSLVKSGSLEEDCRLRRCPRHLTKVQNLSPNLSSPKYLLCSLRTEC</sequence>
<dbReference type="EMBL" id="BGPR01000009">
    <property type="protein sequence ID" value="GBL76049.1"/>
    <property type="molecule type" value="Genomic_DNA"/>
</dbReference>
<proteinExistence type="predicted"/>
<evidence type="ECO:0000313" key="3">
    <source>
        <dbReference type="Proteomes" id="UP000499080"/>
    </source>
</evidence>
<evidence type="ECO:0000256" key="1">
    <source>
        <dbReference type="SAM" id="MobiDB-lite"/>
    </source>
</evidence>